<gene>
    <name evidence="1" type="ORF">BOTCAL_0780g00040</name>
</gene>
<evidence type="ECO:0000313" key="1">
    <source>
        <dbReference type="EMBL" id="TEY31770.1"/>
    </source>
</evidence>
<name>A0A4Y8CH03_9HELO</name>
<dbReference type="Proteomes" id="UP000297299">
    <property type="component" value="Unassembled WGS sequence"/>
</dbReference>
<proteinExistence type="predicted"/>
<evidence type="ECO:0008006" key="3">
    <source>
        <dbReference type="Google" id="ProtNLM"/>
    </source>
</evidence>
<evidence type="ECO:0000313" key="2">
    <source>
        <dbReference type="Proteomes" id="UP000297299"/>
    </source>
</evidence>
<reference evidence="1 2" key="1">
    <citation type="submission" date="2017-11" db="EMBL/GenBank/DDBJ databases">
        <title>Comparative genomics of Botrytis spp.</title>
        <authorList>
            <person name="Valero-Jimenez C.A."/>
            <person name="Tapia P."/>
            <person name="Veloso J."/>
            <person name="Silva-Moreno E."/>
            <person name="Staats M."/>
            <person name="Valdes J.H."/>
            <person name="Van Kan J.A.L."/>
        </authorList>
    </citation>
    <scope>NUCLEOTIDE SEQUENCE [LARGE SCALE GENOMIC DNA]</scope>
    <source>
        <strain evidence="1 2">MUCL2830</strain>
    </source>
</reference>
<accession>A0A4Y8CH03</accession>
<organism evidence="1 2">
    <name type="scientific">Botryotinia calthae</name>
    <dbReference type="NCBI Taxonomy" id="38488"/>
    <lineage>
        <taxon>Eukaryota</taxon>
        <taxon>Fungi</taxon>
        <taxon>Dikarya</taxon>
        <taxon>Ascomycota</taxon>
        <taxon>Pezizomycotina</taxon>
        <taxon>Leotiomycetes</taxon>
        <taxon>Helotiales</taxon>
        <taxon>Sclerotiniaceae</taxon>
        <taxon>Botryotinia</taxon>
    </lineage>
</organism>
<keyword evidence="2" id="KW-1185">Reference proteome</keyword>
<dbReference type="AlphaFoldDB" id="A0A4Y8CH03"/>
<dbReference type="EMBL" id="PHWZ01000776">
    <property type="protein sequence ID" value="TEY31770.1"/>
    <property type="molecule type" value="Genomic_DNA"/>
</dbReference>
<protein>
    <recommendedName>
        <fullName evidence="3">O-methyltransferase domain-containing protein</fullName>
    </recommendedName>
</protein>
<comment type="caution">
    <text evidence="1">The sequence shown here is derived from an EMBL/GenBank/DDBJ whole genome shotgun (WGS) entry which is preliminary data.</text>
</comment>
<sequence>MTVERQLREIMSLGLVLGVSLEKYLAVPATNSMTSSMIPATRQHFWDQVFEGMRQPGGAVLVDLGSVMGHDAVAFKHRMNMERVGGVKVVEDLPTVLDDVGLVYSLGCNQ</sequence>